<feature type="transmembrane region" description="Helical" evidence="3">
    <location>
        <begin position="255"/>
        <end position="273"/>
    </location>
</feature>
<feature type="transmembrane region" description="Helical" evidence="3">
    <location>
        <begin position="132"/>
        <end position="149"/>
    </location>
</feature>
<dbReference type="EMBL" id="SLVV01000001">
    <property type="protein sequence ID" value="TCN27729.1"/>
    <property type="molecule type" value="Genomic_DNA"/>
</dbReference>
<evidence type="ECO:0000256" key="2">
    <source>
        <dbReference type="ARBA" id="ARBA00007400"/>
    </source>
</evidence>
<comment type="caution">
    <text evidence="5">The sequence shown here is derived from an EMBL/GenBank/DDBJ whole genome shotgun (WGS) entry which is preliminary data.</text>
</comment>
<comment type="similarity">
    <text evidence="2">Belongs to the acyltransferase 3 family.</text>
</comment>
<evidence type="ECO:0000313" key="5">
    <source>
        <dbReference type="EMBL" id="TCN27729.1"/>
    </source>
</evidence>
<keyword evidence="3" id="KW-0472">Membrane</keyword>
<dbReference type="AlphaFoldDB" id="A0A4R2BNF2"/>
<keyword evidence="3" id="KW-1133">Transmembrane helix</keyword>
<feature type="domain" description="Acyltransferase 3" evidence="4">
    <location>
        <begin position="5"/>
        <end position="305"/>
    </location>
</feature>
<feature type="transmembrane region" description="Helical" evidence="3">
    <location>
        <begin position="185"/>
        <end position="206"/>
    </location>
</feature>
<protein>
    <submittedName>
        <fullName evidence="5">Fucose 4-O-acetylase-like acetyltransferase</fullName>
    </submittedName>
</protein>
<dbReference type="Pfam" id="PF01757">
    <property type="entry name" value="Acyl_transf_3"/>
    <property type="match status" value="1"/>
</dbReference>
<comment type="subcellular location">
    <subcellularLocation>
        <location evidence="1">Membrane</location>
    </subcellularLocation>
</comment>
<feature type="transmembrane region" description="Helical" evidence="3">
    <location>
        <begin position="12"/>
        <end position="29"/>
    </location>
</feature>
<reference evidence="5 6" key="1">
    <citation type="journal article" date="2015" name="Stand. Genomic Sci.">
        <title>Genomic Encyclopedia of Bacterial and Archaeal Type Strains, Phase III: the genomes of soil and plant-associated and newly described type strains.</title>
        <authorList>
            <person name="Whitman W.B."/>
            <person name="Woyke T."/>
            <person name="Klenk H.P."/>
            <person name="Zhou Y."/>
            <person name="Lilburn T.G."/>
            <person name="Beck B.J."/>
            <person name="De Vos P."/>
            <person name="Vandamme P."/>
            <person name="Eisen J.A."/>
            <person name="Garrity G."/>
            <person name="Hugenholtz P."/>
            <person name="Kyrpides N.C."/>
        </authorList>
    </citation>
    <scope>NUCLEOTIDE SEQUENCE [LARGE SCALE GENOMIC DNA]</scope>
    <source>
        <strain evidence="5 6">CV53</strain>
    </source>
</reference>
<organism evidence="5 6">
    <name type="scientific">Mesobacillus foraminis</name>
    <dbReference type="NCBI Taxonomy" id="279826"/>
    <lineage>
        <taxon>Bacteria</taxon>
        <taxon>Bacillati</taxon>
        <taxon>Bacillota</taxon>
        <taxon>Bacilli</taxon>
        <taxon>Bacillales</taxon>
        <taxon>Bacillaceae</taxon>
        <taxon>Mesobacillus</taxon>
    </lineage>
</organism>
<feature type="transmembrane region" description="Helical" evidence="3">
    <location>
        <begin position="41"/>
        <end position="62"/>
    </location>
</feature>
<name>A0A4R2BNF2_9BACI</name>
<gene>
    <name evidence="5" type="ORF">EV146_10156</name>
</gene>
<feature type="transmembrane region" description="Helical" evidence="3">
    <location>
        <begin position="226"/>
        <end position="248"/>
    </location>
</feature>
<dbReference type="PANTHER" id="PTHR37312:SF1">
    <property type="entry name" value="MEMBRANE-BOUND ACYLTRANSFERASE YKRP-RELATED"/>
    <property type="match status" value="1"/>
</dbReference>
<keyword evidence="3" id="KW-0812">Transmembrane</keyword>
<keyword evidence="6" id="KW-1185">Reference proteome</keyword>
<sequence>MKQRNYYFDNAKFILIFFVVFGHLLRTFIEDNEIIYTIYKVIYTFHMPAFILVSGFFARGFNEKGYIAKIAKKLILPYLIFQLIYSVYYFYLYDKSHLTVDPLNPHWSLWFLISLFFWNIMLIGFSRLSPGIGLSISLLLGLGVGYLDWVSNYLSLSRTFVFFPMFLLGYHLTKDHVKKVTKPGFRILALVSFLIVFVGFTLYPTIDYKWLLGSKPYSAMDSAAGTGMLIRLGLYGLSTIMVFSFLAFVPKGQYFFTKLGKHTLYVYLLHGFFVRTFRESDAASYFQDPETLLFLAGIALALTLVLSSGFITAIAQPIIELKLSRFIKVKYRTAALYKLFRKKMLSN</sequence>
<feature type="transmembrane region" description="Helical" evidence="3">
    <location>
        <begin position="155"/>
        <end position="173"/>
    </location>
</feature>
<evidence type="ECO:0000313" key="6">
    <source>
        <dbReference type="Proteomes" id="UP000295689"/>
    </source>
</evidence>
<feature type="transmembrane region" description="Helical" evidence="3">
    <location>
        <begin position="293"/>
        <end position="315"/>
    </location>
</feature>
<dbReference type="InterPro" id="IPR052734">
    <property type="entry name" value="Nod_factor_acetyltransferase"/>
</dbReference>
<evidence type="ECO:0000256" key="3">
    <source>
        <dbReference type="SAM" id="Phobius"/>
    </source>
</evidence>
<dbReference type="PANTHER" id="PTHR37312">
    <property type="entry name" value="MEMBRANE-BOUND ACYLTRANSFERASE YKRP-RELATED"/>
    <property type="match status" value="1"/>
</dbReference>
<proteinExistence type="inferred from homology"/>
<dbReference type="RefSeq" id="WP_132000657.1">
    <property type="nucleotide sequence ID" value="NZ_JABUHM010000006.1"/>
</dbReference>
<evidence type="ECO:0000256" key="1">
    <source>
        <dbReference type="ARBA" id="ARBA00004370"/>
    </source>
</evidence>
<accession>A0A4R2BNF2</accession>
<dbReference type="GO" id="GO:0016747">
    <property type="term" value="F:acyltransferase activity, transferring groups other than amino-acyl groups"/>
    <property type="evidence" value="ECO:0007669"/>
    <property type="project" value="InterPro"/>
</dbReference>
<evidence type="ECO:0000259" key="4">
    <source>
        <dbReference type="Pfam" id="PF01757"/>
    </source>
</evidence>
<dbReference type="Proteomes" id="UP000295689">
    <property type="component" value="Unassembled WGS sequence"/>
</dbReference>
<feature type="transmembrane region" description="Helical" evidence="3">
    <location>
        <begin position="74"/>
        <end position="92"/>
    </location>
</feature>
<feature type="transmembrane region" description="Helical" evidence="3">
    <location>
        <begin position="107"/>
        <end position="125"/>
    </location>
</feature>
<keyword evidence="5" id="KW-0808">Transferase</keyword>
<dbReference type="InterPro" id="IPR002656">
    <property type="entry name" value="Acyl_transf_3_dom"/>
</dbReference>